<dbReference type="Gene3D" id="1.25.40.210">
    <property type="entry name" value="Telomere repeat-binding factor, dimerisation domain"/>
    <property type="match status" value="1"/>
</dbReference>
<evidence type="ECO:0000313" key="4">
    <source>
        <dbReference type="Proteomes" id="UP000694844"/>
    </source>
</evidence>
<evidence type="ECO:0000256" key="1">
    <source>
        <dbReference type="SAM" id="MobiDB-lite"/>
    </source>
</evidence>
<dbReference type="Pfam" id="PF00249">
    <property type="entry name" value="Myb_DNA-binding"/>
    <property type="match status" value="1"/>
</dbReference>
<feature type="compositionally biased region" description="Low complexity" evidence="1">
    <location>
        <begin position="277"/>
        <end position="288"/>
    </location>
</feature>
<dbReference type="SUPFAM" id="SSF63600">
    <property type="entry name" value="Telomeric repeat binding factor (TRF) dimerisation domain"/>
    <property type="match status" value="1"/>
</dbReference>
<dbReference type="PANTHER" id="PTHR46833">
    <property type="entry name" value="TELOMERIC REPEAT-BINDING FACTOR 2 TERF2"/>
    <property type="match status" value="1"/>
</dbReference>
<dbReference type="CDD" id="cd11660">
    <property type="entry name" value="SANT_TRF"/>
    <property type="match status" value="1"/>
</dbReference>
<dbReference type="GO" id="GO:0031848">
    <property type="term" value="P:protection from non-homologous end joining at telomere"/>
    <property type="evidence" value="ECO:0007669"/>
    <property type="project" value="InterPro"/>
</dbReference>
<dbReference type="Gene3D" id="1.10.246.220">
    <property type="match status" value="1"/>
</dbReference>
<dbReference type="KEGG" id="cvn:111129178"/>
<gene>
    <name evidence="5" type="primary">LOC111129178</name>
</gene>
<dbReference type="SUPFAM" id="SSF46689">
    <property type="entry name" value="Homeodomain-like"/>
    <property type="match status" value="1"/>
</dbReference>
<evidence type="ECO:0000259" key="3">
    <source>
        <dbReference type="PROSITE" id="PS51294"/>
    </source>
</evidence>
<dbReference type="OrthoDB" id="608866at2759"/>
<dbReference type="InterPro" id="IPR017930">
    <property type="entry name" value="Myb_dom"/>
</dbReference>
<accession>A0A8B8DTZ9</accession>
<dbReference type="PANTHER" id="PTHR46833:SF1">
    <property type="entry name" value="TELOMERIC REPEAT-BINDING FACTOR 2"/>
    <property type="match status" value="1"/>
</dbReference>
<sequence>MSVSTFDNEKRHAVNQLILDYAVFVVWNDYVEQGSVDCHSNRELIQWIISQEPEKVPQTYILYLLCRLNDGENYLNKYSEESTLTVLEDAAEILEIFLTNVKQSFQKEGKDLLRAVKEEAVYVCCRDDNFETAKEVYSRLFLSNSKEGENGKENINKDIQKLLKSKSPVHFNAVNLHKYEDFLTKAKRFLQHFINLEEPYLVQMAEKDAARMCTCRTSQTSVTADSGYGDRQVNLGTLMKVCEEMGVPKRKSWPNFMEHRSLKEHLQKVNADKNRETNSNINANTASSPEKRSSPRKRKFSDSEDTAADKSLSTRVQEKASLNSKKILDFEIPKMATRGDQSSPAKNPLSPVTGKRNPWLEAEVDDFYQAVLIFGVGNWSQIRDAMKTARTNVQLKDKWRTILKCGEINRLKKQFGDVRK</sequence>
<dbReference type="InterPro" id="IPR030657">
    <property type="entry name" value="TERF2"/>
</dbReference>
<dbReference type="PROSITE" id="PS50090">
    <property type="entry name" value="MYB_LIKE"/>
    <property type="match status" value="1"/>
</dbReference>
<name>A0A8B8DTZ9_CRAVI</name>
<dbReference type="GO" id="GO:0005634">
    <property type="term" value="C:nucleus"/>
    <property type="evidence" value="ECO:0007669"/>
    <property type="project" value="InterPro"/>
</dbReference>
<dbReference type="InterPro" id="IPR001005">
    <property type="entry name" value="SANT/Myb"/>
</dbReference>
<evidence type="ECO:0000313" key="5">
    <source>
        <dbReference type="RefSeq" id="XP_022331113.1"/>
    </source>
</evidence>
<dbReference type="AlphaFoldDB" id="A0A8B8DTZ9"/>
<dbReference type="InterPro" id="IPR009057">
    <property type="entry name" value="Homeodomain-like_sf"/>
</dbReference>
<dbReference type="RefSeq" id="XP_022331113.1">
    <property type="nucleotide sequence ID" value="XM_022475405.1"/>
</dbReference>
<dbReference type="GO" id="GO:0000781">
    <property type="term" value="C:chromosome, telomeric region"/>
    <property type="evidence" value="ECO:0007669"/>
    <property type="project" value="InterPro"/>
</dbReference>
<dbReference type="PROSITE" id="PS51294">
    <property type="entry name" value="HTH_MYB"/>
    <property type="match status" value="1"/>
</dbReference>
<feature type="domain" description="HTH myb-type" evidence="3">
    <location>
        <begin position="355"/>
        <end position="407"/>
    </location>
</feature>
<feature type="domain" description="Myb-like" evidence="2">
    <location>
        <begin position="355"/>
        <end position="403"/>
    </location>
</feature>
<reference evidence="4" key="1">
    <citation type="submission" date="2024-06" db="UniProtKB">
        <authorList>
            <consortium name="RefSeq"/>
        </authorList>
    </citation>
    <scope>NUCLEOTIDE SEQUENCE [LARGE SCALE GENOMIC DNA]</scope>
</reference>
<dbReference type="Proteomes" id="UP000694844">
    <property type="component" value="Chromosome 1"/>
</dbReference>
<protein>
    <submittedName>
        <fullName evidence="5">Uncharacterized protein LOC111129178 isoform X1</fullName>
    </submittedName>
</protein>
<keyword evidence="4" id="KW-1185">Reference proteome</keyword>
<dbReference type="SMART" id="SM00717">
    <property type="entry name" value="SANT"/>
    <property type="match status" value="1"/>
</dbReference>
<dbReference type="GeneID" id="111129178"/>
<proteinExistence type="predicted"/>
<dbReference type="GO" id="GO:0042162">
    <property type="term" value="F:telomeric DNA binding"/>
    <property type="evidence" value="ECO:0007669"/>
    <property type="project" value="InterPro"/>
</dbReference>
<evidence type="ECO:0000259" key="2">
    <source>
        <dbReference type="PROSITE" id="PS50090"/>
    </source>
</evidence>
<dbReference type="InterPro" id="IPR036507">
    <property type="entry name" value="Telomere_rpt-bd_fac_dimer_sf"/>
</dbReference>
<organism evidence="4 5">
    <name type="scientific">Crassostrea virginica</name>
    <name type="common">Eastern oyster</name>
    <dbReference type="NCBI Taxonomy" id="6565"/>
    <lineage>
        <taxon>Eukaryota</taxon>
        <taxon>Metazoa</taxon>
        <taxon>Spiralia</taxon>
        <taxon>Lophotrochozoa</taxon>
        <taxon>Mollusca</taxon>
        <taxon>Bivalvia</taxon>
        <taxon>Autobranchia</taxon>
        <taxon>Pteriomorphia</taxon>
        <taxon>Ostreida</taxon>
        <taxon>Ostreoidea</taxon>
        <taxon>Ostreidae</taxon>
        <taxon>Crassostrea</taxon>
    </lineage>
</organism>
<feature type="region of interest" description="Disordered" evidence="1">
    <location>
        <begin position="269"/>
        <end position="318"/>
    </location>
</feature>
<reference evidence="5" key="2">
    <citation type="submission" date="2025-08" db="UniProtKB">
        <authorList>
            <consortium name="RefSeq"/>
        </authorList>
    </citation>
    <scope>IDENTIFICATION</scope>
    <source>
        <tissue evidence="5">Whole sample</tissue>
    </source>
</reference>